<feature type="transmembrane region" description="Helical" evidence="5">
    <location>
        <begin position="109"/>
        <end position="131"/>
    </location>
</feature>
<feature type="transmembrane region" description="Helical" evidence="5">
    <location>
        <begin position="16"/>
        <end position="41"/>
    </location>
</feature>
<feature type="transmembrane region" description="Helical" evidence="5">
    <location>
        <begin position="143"/>
        <end position="165"/>
    </location>
</feature>
<dbReference type="InterPro" id="IPR050911">
    <property type="entry name" value="DRAM/TMEM150_Autophagy_Mod"/>
</dbReference>
<comment type="caution">
    <text evidence="7">The sequence shown here is derived from an EMBL/GenBank/DDBJ whole genome shotgun (WGS) entry which is preliminary data.</text>
</comment>
<keyword evidence="4 5" id="KW-0472">Membrane</keyword>
<accession>A0AAD7EUU2</accession>
<feature type="transmembrane region" description="Helical" evidence="5">
    <location>
        <begin position="208"/>
        <end position="229"/>
    </location>
</feature>
<dbReference type="PANTHER" id="PTHR21324:SF2">
    <property type="entry name" value="EG:22E5.9 PROTEIN"/>
    <property type="match status" value="1"/>
</dbReference>
<dbReference type="GO" id="GO:0005886">
    <property type="term" value="C:plasma membrane"/>
    <property type="evidence" value="ECO:0007669"/>
    <property type="project" value="TreeGrafter"/>
</dbReference>
<evidence type="ECO:0000256" key="1">
    <source>
        <dbReference type="ARBA" id="ARBA00004127"/>
    </source>
</evidence>
<dbReference type="AlphaFoldDB" id="A0AAD7EUU2"/>
<evidence type="ECO:0000256" key="2">
    <source>
        <dbReference type="ARBA" id="ARBA00022692"/>
    </source>
</evidence>
<name>A0AAD7EUU2_9AGAR</name>
<protein>
    <submittedName>
        <fullName evidence="7">Frag1/DRAM/Sfk1</fullName>
    </submittedName>
</protein>
<evidence type="ECO:0000256" key="5">
    <source>
        <dbReference type="SAM" id="Phobius"/>
    </source>
</evidence>
<dbReference type="GO" id="GO:0012505">
    <property type="term" value="C:endomembrane system"/>
    <property type="evidence" value="ECO:0007669"/>
    <property type="project" value="UniProtKB-SubCell"/>
</dbReference>
<keyword evidence="3 5" id="KW-1133">Transmembrane helix</keyword>
<feature type="domain" description="CWH43-like N-terminal" evidence="6">
    <location>
        <begin position="17"/>
        <end position="233"/>
    </location>
</feature>
<evidence type="ECO:0000313" key="8">
    <source>
        <dbReference type="Proteomes" id="UP001218218"/>
    </source>
</evidence>
<feature type="transmembrane region" description="Helical" evidence="5">
    <location>
        <begin position="71"/>
        <end position="89"/>
    </location>
</feature>
<dbReference type="Pfam" id="PF10277">
    <property type="entry name" value="Frag1"/>
    <property type="match status" value="1"/>
</dbReference>
<dbReference type="PANTHER" id="PTHR21324">
    <property type="entry name" value="FASTING-INDUCIBLE INTEGRAL MEMBRANE PROTEIN TM6P1-RELATED"/>
    <property type="match status" value="1"/>
</dbReference>
<evidence type="ECO:0000313" key="7">
    <source>
        <dbReference type="EMBL" id="KAJ7352409.1"/>
    </source>
</evidence>
<comment type="subcellular location">
    <subcellularLocation>
        <location evidence="1">Endomembrane system</location>
        <topology evidence="1">Multi-pass membrane protein</topology>
    </subcellularLocation>
</comment>
<evidence type="ECO:0000259" key="6">
    <source>
        <dbReference type="Pfam" id="PF10277"/>
    </source>
</evidence>
<reference evidence="7" key="1">
    <citation type="submission" date="2023-03" db="EMBL/GenBank/DDBJ databases">
        <title>Massive genome expansion in bonnet fungi (Mycena s.s.) driven by repeated elements and novel gene families across ecological guilds.</title>
        <authorList>
            <consortium name="Lawrence Berkeley National Laboratory"/>
            <person name="Harder C.B."/>
            <person name="Miyauchi S."/>
            <person name="Viragh M."/>
            <person name="Kuo A."/>
            <person name="Thoen E."/>
            <person name="Andreopoulos B."/>
            <person name="Lu D."/>
            <person name="Skrede I."/>
            <person name="Drula E."/>
            <person name="Henrissat B."/>
            <person name="Morin E."/>
            <person name="Kohler A."/>
            <person name="Barry K."/>
            <person name="LaButti K."/>
            <person name="Morin E."/>
            <person name="Salamov A."/>
            <person name="Lipzen A."/>
            <person name="Mereny Z."/>
            <person name="Hegedus B."/>
            <person name="Baldrian P."/>
            <person name="Stursova M."/>
            <person name="Weitz H."/>
            <person name="Taylor A."/>
            <person name="Grigoriev I.V."/>
            <person name="Nagy L.G."/>
            <person name="Martin F."/>
            <person name="Kauserud H."/>
        </authorList>
    </citation>
    <scope>NUCLEOTIDE SEQUENCE</scope>
    <source>
        <strain evidence="7">CBHHK002</strain>
    </source>
</reference>
<evidence type="ECO:0000256" key="3">
    <source>
        <dbReference type="ARBA" id="ARBA00022989"/>
    </source>
</evidence>
<organism evidence="7 8">
    <name type="scientific">Mycena albidolilacea</name>
    <dbReference type="NCBI Taxonomy" id="1033008"/>
    <lineage>
        <taxon>Eukaryota</taxon>
        <taxon>Fungi</taxon>
        <taxon>Dikarya</taxon>
        <taxon>Basidiomycota</taxon>
        <taxon>Agaricomycotina</taxon>
        <taxon>Agaricomycetes</taxon>
        <taxon>Agaricomycetidae</taxon>
        <taxon>Agaricales</taxon>
        <taxon>Marasmiineae</taxon>
        <taxon>Mycenaceae</taxon>
        <taxon>Mycena</taxon>
    </lineage>
</organism>
<feature type="transmembrane region" description="Helical" evidence="5">
    <location>
        <begin position="177"/>
        <end position="202"/>
    </location>
</feature>
<dbReference type="InterPro" id="IPR019402">
    <property type="entry name" value="CWH43_N"/>
</dbReference>
<keyword evidence="8" id="KW-1185">Reference proteome</keyword>
<sequence>MPLTSSNEHHPHTHWWYVWIPVLGAFIWFGTILSMLITWLAQGGTSRPRYSSQSESIAYISDVGADMLKPLFVVGCCITGVAFFLSLVIERYLRHSGRLIPTMRRREKVFNALAVLGSVVGGAGLILLSIFDTKRHMQLHRGFLLMFMVGVALSAIFTCIEYRWISKNFTYLRELRVAYIVKGVIVSILVILAIAFGAALFTRKADNAGAILEWTISLGFTFYLLTFYFDLRQAKGVPRGQLNVQAMENQRRRVTMRERFGHGPTR</sequence>
<proteinExistence type="predicted"/>
<evidence type="ECO:0000256" key="4">
    <source>
        <dbReference type="ARBA" id="ARBA00023136"/>
    </source>
</evidence>
<gene>
    <name evidence="7" type="ORF">DFH08DRAFT_86301</name>
</gene>
<dbReference type="EMBL" id="JARIHO010000012">
    <property type="protein sequence ID" value="KAJ7352409.1"/>
    <property type="molecule type" value="Genomic_DNA"/>
</dbReference>
<dbReference type="Proteomes" id="UP001218218">
    <property type="component" value="Unassembled WGS sequence"/>
</dbReference>
<keyword evidence="2 5" id="KW-0812">Transmembrane</keyword>